<dbReference type="GO" id="GO:0003677">
    <property type="term" value="F:DNA binding"/>
    <property type="evidence" value="ECO:0007669"/>
    <property type="project" value="UniProtKB-KW"/>
</dbReference>
<dbReference type="PROSITE" id="PS00894">
    <property type="entry name" value="HTH_DEOR_1"/>
    <property type="match status" value="1"/>
</dbReference>
<dbReference type="InterPro" id="IPR014036">
    <property type="entry name" value="DeoR-like_C"/>
</dbReference>
<evidence type="ECO:0000256" key="1">
    <source>
        <dbReference type="ARBA" id="ARBA00023015"/>
    </source>
</evidence>
<dbReference type="Pfam" id="PF08220">
    <property type="entry name" value="HTH_DeoR"/>
    <property type="match status" value="1"/>
</dbReference>
<dbReference type="Gene3D" id="3.40.50.1360">
    <property type="match status" value="1"/>
</dbReference>
<dbReference type="SUPFAM" id="SSF46785">
    <property type="entry name" value="Winged helix' DNA-binding domain"/>
    <property type="match status" value="1"/>
</dbReference>
<keyword evidence="3" id="KW-0804">Transcription</keyword>
<dbReference type="GO" id="GO:0003700">
    <property type="term" value="F:DNA-binding transcription factor activity"/>
    <property type="evidence" value="ECO:0007669"/>
    <property type="project" value="InterPro"/>
</dbReference>
<dbReference type="InterPro" id="IPR037171">
    <property type="entry name" value="NagB/RpiA_transferase-like"/>
</dbReference>
<dbReference type="InterPro" id="IPR036390">
    <property type="entry name" value="WH_DNA-bd_sf"/>
</dbReference>
<dbReference type="AlphaFoldDB" id="F5RPL7"/>
<dbReference type="Gene3D" id="1.10.10.10">
    <property type="entry name" value="Winged helix-like DNA-binding domain superfamily/Winged helix DNA-binding domain"/>
    <property type="match status" value="1"/>
</dbReference>
<dbReference type="Pfam" id="PF00455">
    <property type="entry name" value="DeoRC"/>
    <property type="match status" value="1"/>
</dbReference>
<evidence type="ECO:0000313" key="7">
    <source>
        <dbReference type="Proteomes" id="UP000004067"/>
    </source>
</evidence>
<protein>
    <submittedName>
        <fullName evidence="6">DeoR family transcriptional regulator</fullName>
    </submittedName>
</protein>
<proteinExistence type="predicted"/>
<evidence type="ECO:0000256" key="3">
    <source>
        <dbReference type="ARBA" id="ARBA00023163"/>
    </source>
</evidence>
<dbReference type="STRING" id="888060.HMPREF9081_2203"/>
<accession>F5RPL7</accession>
<evidence type="ECO:0000259" key="5">
    <source>
        <dbReference type="PROSITE" id="PS51000"/>
    </source>
</evidence>
<feature type="region of interest" description="Disordered" evidence="4">
    <location>
        <begin position="77"/>
        <end position="97"/>
    </location>
</feature>
<evidence type="ECO:0000256" key="4">
    <source>
        <dbReference type="SAM" id="MobiDB-lite"/>
    </source>
</evidence>
<evidence type="ECO:0000313" key="6">
    <source>
        <dbReference type="EMBL" id="EGK57685.1"/>
    </source>
</evidence>
<name>F5RPL7_9FIRM</name>
<keyword evidence="2" id="KW-0238">DNA-binding</keyword>
<organism evidence="6 7">
    <name type="scientific">Centipeda periodontii DSM 2778</name>
    <dbReference type="NCBI Taxonomy" id="888060"/>
    <lineage>
        <taxon>Bacteria</taxon>
        <taxon>Bacillati</taxon>
        <taxon>Bacillota</taxon>
        <taxon>Negativicutes</taxon>
        <taxon>Selenomonadales</taxon>
        <taxon>Selenomonadaceae</taxon>
        <taxon>Centipeda</taxon>
    </lineage>
</organism>
<gene>
    <name evidence="6" type="ORF">HMPREF9081_2203</name>
</gene>
<dbReference type="SUPFAM" id="SSF100950">
    <property type="entry name" value="NagB/RpiA/CoA transferase-like"/>
    <property type="match status" value="1"/>
</dbReference>
<dbReference type="InterPro" id="IPR036388">
    <property type="entry name" value="WH-like_DNA-bd_sf"/>
</dbReference>
<dbReference type="SMART" id="SM01134">
    <property type="entry name" value="DeoRC"/>
    <property type="match status" value="1"/>
</dbReference>
<dbReference type="eggNOG" id="COG1349">
    <property type="taxonomic scope" value="Bacteria"/>
</dbReference>
<dbReference type="PANTHER" id="PTHR30363:SF44">
    <property type="entry name" value="AGA OPERON TRANSCRIPTIONAL REPRESSOR-RELATED"/>
    <property type="match status" value="1"/>
</dbReference>
<reference evidence="6 7" key="1">
    <citation type="submission" date="2011-04" db="EMBL/GenBank/DDBJ databases">
        <authorList>
            <person name="Muzny D."/>
            <person name="Qin X."/>
            <person name="Deng J."/>
            <person name="Jiang H."/>
            <person name="Liu Y."/>
            <person name="Qu J."/>
            <person name="Song X.-Z."/>
            <person name="Zhang L."/>
            <person name="Thornton R."/>
            <person name="Coyle M."/>
            <person name="Francisco L."/>
            <person name="Jackson L."/>
            <person name="Javaid M."/>
            <person name="Korchina V."/>
            <person name="Kovar C."/>
            <person name="Mata R."/>
            <person name="Mathew T."/>
            <person name="Ngo R."/>
            <person name="Nguyen L."/>
            <person name="Nguyen N."/>
            <person name="Okwuonu G."/>
            <person name="Ongeri F."/>
            <person name="Pham C."/>
            <person name="Simmons D."/>
            <person name="Wilczek-Boney K."/>
            <person name="Hale W."/>
            <person name="Jakkamsetti A."/>
            <person name="Pham P."/>
            <person name="Ruth R."/>
            <person name="San Lucas F."/>
            <person name="Warren J."/>
            <person name="Zhang J."/>
            <person name="Zhao Z."/>
            <person name="Zhou C."/>
            <person name="Zhu D."/>
            <person name="Lee S."/>
            <person name="Bess C."/>
            <person name="Blankenburg K."/>
            <person name="Forbes L."/>
            <person name="Fu Q."/>
            <person name="Gubbala S."/>
            <person name="Hirani K."/>
            <person name="Jayaseelan J.C."/>
            <person name="Lara F."/>
            <person name="Munidasa M."/>
            <person name="Palculict T."/>
            <person name="Patil S."/>
            <person name="Pu L.-L."/>
            <person name="Saada N."/>
            <person name="Tang L."/>
            <person name="Weissenberger G."/>
            <person name="Zhu Y."/>
            <person name="Hemphill L."/>
            <person name="Shang Y."/>
            <person name="Youmans B."/>
            <person name="Ayvaz T."/>
            <person name="Ross M."/>
            <person name="Santibanez J."/>
            <person name="Aqrawi P."/>
            <person name="Gross S."/>
            <person name="Joshi V."/>
            <person name="Fowler G."/>
            <person name="Nazareth L."/>
            <person name="Reid J."/>
            <person name="Worley K."/>
            <person name="Petrosino J."/>
            <person name="Highlander S."/>
            <person name="Gibbs R."/>
        </authorList>
    </citation>
    <scope>NUCLEOTIDE SEQUENCE [LARGE SCALE GENOMIC DNA]</scope>
    <source>
        <strain evidence="6 7">DSM 2778</strain>
    </source>
</reference>
<feature type="domain" description="HTH deoR-type" evidence="5">
    <location>
        <begin position="20"/>
        <end position="75"/>
    </location>
</feature>
<evidence type="ECO:0000256" key="2">
    <source>
        <dbReference type="ARBA" id="ARBA00023125"/>
    </source>
</evidence>
<keyword evidence="7" id="KW-1185">Reference proteome</keyword>
<dbReference type="Proteomes" id="UP000004067">
    <property type="component" value="Unassembled WGS sequence"/>
</dbReference>
<dbReference type="SMART" id="SM00420">
    <property type="entry name" value="HTH_DEOR"/>
    <property type="match status" value="1"/>
</dbReference>
<dbReference type="PANTHER" id="PTHR30363">
    <property type="entry name" value="HTH-TYPE TRANSCRIPTIONAL REGULATOR SRLR-RELATED"/>
    <property type="match status" value="1"/>
</dbReference>
<dbReference type="HOGENOM" id="CLU_060699_1_1_9"/>
<keyword evidence="1" id="KW-0805">Transcription regulation</keyword>
<sequence length="277" mass="30850">MRKYLKYRKEYVMKSSKAVIYRRQQNLLKLLQREKTIEVESAAQELGVSPTTIRRDLQEFSKQRLVTRFHGGAQLIAGTLQEEDPPENGDPKARIDRSQKEAIARRAAELIEDGDTIFMNSSSTTMLLLDYIKDKRVIIVTNNSHVIGYPHAPSVTIILTGGEIYERRQSLVGDFALQTLSKINANKTFLGVSGINAKSGITTSVLPETAINEMMMRHCQGNCYVLAARGKIGHTHNFRSGSIRHVHTLITCNGADADALAEIAATGIRVIEVEENI</sequence>
<dbReference type="EMBL" id="AFHQ01000054">
    <property type="protein sequence ID" value="EGK57685.1"/>
    <property type="molecule type" value="Genomic_DNA"/>
</dbReference>
<dbReference type="InterPro" id="IPR018356">
    <property type="entry name" value="Tscrpt_reg_HTH_DeoR_CS"/>
</dbReference>
<comment type="caution">
    <text evidence="6">The sequence shown here is derived from an EMBL/GenBank/DDBJ whole genome shotgun (WGS) entry which is preliminary data.</text>
</comment>
<dbReference type="PRINTS" id="PR00037">
    <property type="entry name" value="HTHLACR"/>
</dbReference>
<dbReference type="InterPro" id="IPR050313">
    <property type="entry name" value="Carb_Metab_HTH_regulators"/>
</dbReference>
<dbReference type="InterPro" id="IPR001034">
    <property type="entry name" value="DeoR_HTH"/>
</dbReference>
<dbReference type="PROSITE" id="PS51000">
    <property type="entry name" value="HTH_DEOR_2"/>
    <property type="match status" value="1"/>
</dbReference>